<organism evidence="1 2">
    <name type="scientific">Ficus carica</name>
    <name type="common">Common fig</name>
    <dbReference type="NCBI Taxonomy" id="3494"/>
    <lineage>
        <taxon>Eukaryota</taxon>
        <taxon>Viridiplantae</taxon>
        <taxon>Streptophyta</taxon>
        <taxon>Embryophyta</taxon>
        <taxon>Tracheophyta</taxon>
        <taxon>Spermatophyta</taxon>
        <taxon>Magnoliopsida</taxon>
        <taxon>eudicotyledons</taxon>
        <taxon>Gunneridae</taxon>
        <taxon>Pentapetalae</taxon>
        <taxon>rosids</taxon>
        <taxon>fabids</taxon>
        <taxon>Rosales</taxon>
        <taxon>Moraceae</taxon>
        <taxon>Ficeae</taxon>
        <taxon>Ficus</taxon>
    </lineage>
</organism>
<sequence>MATRSFGILNDRPIVQLKSNFSCSIYDCSDKAKDPDIVPAGPVTRARAKRFKEALNTLAQHIVIEDGKSTCVESTNRAQIVNLIQVQPFLVELIELIKTSSCGVHYRLIKRISTTVCGVFLIPRFLFRIKQWVKVKYTKVLVFVKAMGRGLPSEPDCRTFLGSFLDDGFRHKLAGFASFGIRASVLVSTIMSHNSITDGATDPKLFMEAMMGEMKRVMRLELE</sequence>
<protein>
    <submittedName>
        <fullName evidence="1">Uncharacterized protein</fullName>
    </submittedName>
</protein>
<keyword evidence="2" id="KW-1185">Reference proteome</keyword>
<evidence type="ECO:0000313" key="1">
    <source>
        <dbReference type="EMBL" id="GMN59290.1"/>
    </source>
</evidence>
<accession>A0AA88DQB7</accession>
<name>A0AA88DQB7_FICCA</name>
<gene>
    <name evidence="1" type="ORF">TIFTF001_028384</name>
</gene>
<proteinExistence type="predicted"/>
<dbReference type="EMBL" id="BTGU01000086">
    <property type="protein sequence ID" value="GMN59290.1"/>
    <property type="molecule type" value="Genomic_DNA"/>
</dbReference>
<evidence type="ECO:0000313" key="2">
    <source>
        <dbReference type="Proteomes" id="UP001187192"/>
    </source>
</evidence>
<reference evidence="1" key="1">
    <citation type="submission" date="2023-07" db="EMBL/GenBank/DDBJ databases">
        <title>draft genome sequence of fig (Ficus carica).</title>
        <authorList>
            <person name="Takahashi T."/>
            <person name="Nishimura K."/>
        </authorList>
    </citation>
    <scope>NUCLEOTIDE SEQUENCE</scope>
</reference>
<dbReference type="AlphaFoldDB" id="A0AA88DQB7"/>
<dbReference type="Proteomes" id="UP001187192">
    <property type="component" value="Unassembled WGS sequence"/>
</dbReference>
<comment type="caution">
    <text evidence="1">The sequence shown here is derived from an EMBL/GenBank/DDBJ whole genome shotgun (WGS) entry which is preliminary data.</text>
</comment>